<dbReference type="SUPFAM" id="SSF52047">
    <property type="entry name" value="RNI-like"/>
    <property type="match status" value="1"/>
</dbReference>
<proteinExistence type="predicted"/>
<dbReference type="InterPro" id="IPR032675">
    <property type="entry name" value="LRR_dom_sf"/>
</dbReference>
<dbReference type="SUPFAM" id="SSF48452">
    <property type="entry name" value="TPR-like"/>
    <property type="match status" value="1"/>
</dbReference>
<comment type="caution">
    <text evidence="1">The sequence shown here is derived from an EMBL/GenBank/DDBJ whole genome shotgun (WGS) entry which is preliminary data.</text>
</comment>
<reference evidence="1" key="1">
    <citation type="submission" date="2013-08" db="EMBL/GenBank/DDBJ databases">
        <title>Gene expansion shapes genome architecture in the human pathogen Lichtheimia corymbifera: an evolutionary genomics analysis in the ancient terrestrial Mucorales (Mucoromycotina).</title>
        <authorList>
            <person name="Schwartze V.U."/>
            <person name="Winter S."/>
            <person name="Shelest E."/>
            <person name="Marcet-Houben M."/>
            <person name="Horn F."/>
            <person name="Wehner S."/>
            <person name="Hoffmann K."/>
            <person name="Riege K."/>
            <person name="Sammeth M."/>
            <person name="Nowrousian M."/>
            <person name="Valiante V."/>
            <person name="Linde J."/>
            <person name="Jacobsen I.D."/>
            <person name="Marz M."/>
            <person name="Brakhage A.A."/>
            <person name="Gabaldon T."/>
            <person name="Bocker S."/>
            <person name="Voigt K."/>
        </authorList>
    </citation>
    <scope>NUCLEOTIDE SEQUENCE [LARGE SCALE GENOMIC DNA]</scope>
    <source>
        <strain evidence="1">FSU 9682</strain>
    </source>
</reference>
<dbReference type="VEuPathDB" id="FungiDB:LCOR_10145.1"/>
<dbReference type="Gene3D" id="3.80.10.10">
    <property type="entry name" value="Ribonuclease Inhibitor"/>
    <property type="match status" value="2"/>
</dbReference>
<dbReference type="Gene3D" id="1.25.40.10">
    <property type="entry name" value="Tetratricopeptide repeat domain"/>
    <property type="match status" value="1"/>
</dbReference>
<dbReference type="InterPro" id="IPR011990">
    <property type="entry name" value="TPR-like_helical_dom_sf"/>
</dbReference>
<sequence>MTQPIWTPLTQLPALKTRTEKHANLVHDLTTQLHEPVQSILSTLNRRAIALAKSANFETALHDATLIQQLSPSSAIGYICAASIYSEQGKQRQVIDVCNKGLSIVNTEDANYTTLQQAKADAEHRDNIRIDFVSQLCYEIVITALVPMFMDTAMQSWRPCSYLDVCMTWRRRIIQSLNGLHYLIEDEENEGKEERLSQVVRFARDIKSLYIYPYYKGTWLGDLLRNNDFCSLRELSIDDLSTDCGDHLVASLKSISDTLTHFEIEQEGGSMLSIGDILQNCTNLISLRITQPWFYDLSRLPMTTWPKLTTLSLSVSSSKEVITRHHITTIGMRFPALKELSLSPCVDELSTSLVLSYYPWMKSLQVLKYGVTFDLEYLDEGAKCEEGALSSLLVELCDIRDDNWGMVSLVLHQHQGTLQEIDFDIQIDTDDQDYLRSNVGFGWQMPHYAPQLEVLKMTADAIKVTPQILEFMPPNLKTLELDFDLSSPLDDKAPIGQYLHRFAQHSHLKELVVRFRSSDTIDIVLNAIHHLGLLQHLMISFPKKWDFKQMQSFLQQLPNGCPRLTCLELDCDNPPSSCSLNALKRLEHLKQFAFSIEDVDGDDIFWLAIQTFTQLEWIRIHPKRAINLSAIRHLQEKRPDLTITLDKLFYRFE</sequence>
<dbReference type="Proteomes" id="UP000027586">
    <property type="component" value="Unassembled WGS sequence"/>
</dbReference>
<dbReference type="EMBL" id="CBTN010000068">
    <property type="protein sequence ID" value="CDH59322.1"/>
    <property type="molecule type" value="Genomic_DNA"/>
</dbReference>
<keyword evidence="2" id="KW-1185">Reference proteome</keyword>
<gene>
    <name evidence="1" type="ORF">LCOR_10145.1</name>
</gene>
<protein>
    <recommendedName>
        <fullName evidence="3">F-box domain-containing protein</fullName>
    </recommendedName>
</protein>
<dbReference type="AlphaFoldDB" id="A0A068SBV0"/>
<accession>A0A068SBV0</accession>
<evidence type="ECO:0000313" key="1">
    <source>
        <dbReference type="EMBL" id="CDH59322.1"/>
    </source>
</evidence>
<organism evidence="1 2">
    <name type="scientific">Lichtheimia corymbifera JMRC:FSU:9682</name>
    <dbReference type="NCBI Taxonomy" id="1263082"/>
    <lineage>
        <taxon>Eukaryota</taxon>
        <taxon>Fungi</taxon>
        <taxon>Fungi incertae sedis</taxon>
        <taxon>Mucoromycota</taxon>
        <taxon>Mucoromycotina</taxon>
        <taxon>Mucoromycetes</taxon>
        <taxon>Mucorales</taxon>
        <taxon>Lichtheimiaceae</taxon>
        <taxon>Lichtheimia</taxon>
    </lineage>
</organism>
<dbReference type="OrthoDB" id="629492at2759"/>
<name>A0A068SBV0_9FUNG</name>
<evidence type="ECO:0008006" key="3">
    <source>
        <dbReference type="Google" id="ProtNLM"/>
    </source>
</evidence>
<evidence type="ECO:0000313" key="2">
    <source>
        <dbReference type="Proteomes" id="UP000027586"/>
    </source>
</evidence>